<feature type="coiled-coil region" evidence="6">
    <location>
        <begin position="126"/>
        <end position="179"/>
    </location>
</feature>
<dbReference type="InterPro" id="IPR056310">
    <property type="entry name" value="Ig-CFAP74_4th"/>
</dbReference>
<dbReference type="PANTHER" id="PTHR22538">
    <property type="entry name" value="CILIA- AND FLAGELLA-ASSOCIATED PROTEIN 74"/>
    <property type="match status" value="1"/>
</dbReference>
<feature type="region of interest" description="Disordered" evidence="7">
    <location>
        <begin position="1"/>
        <end position="41"/>
    </location>
</feature>
<feature type="compositionally biased region" description="Basic and acidic residues" evidence="7">
    <location>
        <begin position="312"/>
        <end position="327"/>
    </location>
</feature>
<protein>
    <recommendedName>
        <fullName evidence="8">MSP domain-containing protein</fullName>
    </recommendedName>
</protein>
<organism evidence="9 10">
    <name type="scientific">Mugilogobius chulae</name>
    <name type="common">yellowstripe goby</name>
    <dbReference type="NCBI Taxonomy" id="88201"/>
    <lineage>
        <taxon>Eukaryota</taxon>
        <taxon>Metazoa</taxon>
        <taxon>Chordata</taxon>
        <taxon>Craniata</taxon>
        <taxon>Vertebrata</taxon>
        <taxon>Euteleostomi</taxon>
        <taxon>Actinopterygii</taxon>
        <taxon>Neopterygii</taxon>
        <taxon>Teleostei</taxon>
        <taxon>Neoteleostei</taxon>
        <taxon>Acanthomorphata</taxon>
        <taxon>Gobiaria</taxon>
        <taxon>Gobiiformes</taxon>
        <taxon>Gobioidei</taxon>
        <taxon>Gobiidae</taxon>
        <taxon>Gobionellinae</taxon>
        <taxon>Mugilogobius</taxon>
    </lineage>
</organism>
<keyword evidence="3" id="KW-0963">Cytoplasm</keyword>
<feature type="domain" description="MSP" evidence="8">
    <location>
        <begin position="1254"/>
        <end position="1419"/>
    </location>
</feature>
<evidence type="ECO:0000313" key="10">
    <source>
        <dbReference type="Proteomes" id="UP001460270"/>
    </source>
</evidence>
<keyword evidence="10" id="KW-1185">Reference proteome</keyword>
<evidence type="ECO:0000256" key="6">
    <source>
        <dbReference type="SAM" id="Coils"/>
    </source>
</evidence>
<dbReference type="Pfam" id="PF24770">
    <property type="entry name" value="Ig-CFAP74_2"/>
    <property type="match status" value="1"/>
</dbReference>
<dbReference type="InterPro" id="IPR053879">
    <property type="entry name" value="HYDIN_VesB_CFA65-like_Ig"/>
</dbReference>
<dbReference type="InterPro" id="IPR000535">
    <property type="entry name" value="MSP_dom"/>
</dbReference>
<reference evidence="10" key="1">
    <citation type="submission" date="2024-04" db="EMBL/GenBank/DDBJ databases">
        <title>Salinicola lusitanus LLJ914,a marine bacterium isolated from the Okinawa Trough.</title>
        <authorList>
            <person name="Li J."/>
        </authorList>
    </citation>
    <scope>NUCLEOTIDE SEQUENCE [LARGE SCALE GENOMIC DNA]</scope>
</reference>
<dbReference type="InterPro" id="IPR013783">
    <property type="entry name" value="Ig-like_fold"/>
</dbReference>
<comment type="subcellular location">
    <subcellularLocation>
        <location evidence="1">Cell projection</location>
        <location evidence="1">Cilium</location>
    </subcellularLocation>
    <subcellularLocation>
        <location evidence="2">Cytoplasm</location>
    </subcellularLocation>
</comment>
<dbReference type="Pfam" id="PF24778">
    <property type="entry name" value="Ig-CFAP74_3rd"/>
    <property type="match status" value="1"/>
</dbReference>
<evidence type="ECO:0000256" key="5">
    <source>
        <dbReference type="ARBA" id="ARBA00023273"/>
    </source>
</evidence>
<dbReference type="Pfam" id="PF22544">
    <property type="entry name" value="HYDIN_VesB_CFA65-like_Ig"/>
    <property type="match status" value="1"/>
</dbReference>
<gene>
    <name evidence="9" type="ORF">WMY93_027481</name>
</gene>
<dbReference type="Pfam" id="PF24798">
    <property type="entry name" value="Ig-CFAP74_4th"/>
    <property type="match status" value="1"/>
</dbReference>
<keyword evidence="4" id="KW-0969">Cilium</keyword>
<feature type="region of interest" description="Disordered" evidence="7">
    <location>
        <begin position="398"/>
        <end position="426"/>
    </location>
</feature>
<sequence length="1511" mass="167651">MEEDELSNTPKTATQEDSSSDEDTSSINSEWLMSDDSAEQELEAAAAAAPDQRTLERCVDTARMFKLRRALGQLDLYHQQKEQDVQTARMSLNTSKHSQDSGFLCFSFIRQEPHRNKKYDHVQEQQRACREHIEELLERREKLEEEMEIQRAADNSAGLFRLRAQHRKLCEELRREEELELLIRDTLQKHQLELCEAEVELGKVSSLRREVQKEEQSFSLQKRQLATRRLQQEKQTCANLLSRAHRNNERKEKEGGVFNQFRSHTCTTQALTHQRLHSCLLSILSATIKKTTLLKESFFSEREQTYHGNYELKESNPHLEKRPSDRTVKKRSKIALKKISETAKPQKVNCDRSRDHLFVITMKSPPSRLQNIVALKAIVHPVVHNLGVSCDNAHQKLYQDSSDSEDTSDPEDQQQQQEEDQEDRAADLEQPEFCGMWAHHYKAQQTQEDSKKSALAQTEVAQSKCTAPNENSSAKKVPTKDKRGPPFSSKPELLHFKDFEVKQVYKKKVILTNVSYSTNVCRLVGVSASLKSCVSVSFEPPGSLSTGMSCELLVVFEPQVNEDVEGEIRFASATGPFSVPVRCCTKKCQMEVDCSFIDFGSQVVGQAVTRCFTLTNRGALGCDFRLDMSDENGPENRSSLQPSCGPADATQESDNAQAEENDEKKQESSVQPDSKTLLTDQLSSDPSHSTHSLHPRDSAHSHVTDLSHYAADLSDATCDVQFGSVTEGHVGPFQSAKLDVIFKSTIPGETTLTFYIHFSDTSSQTIPVQVKASAVSVPVWVSHPNVDLKICLWDQQYHHSICVHSRASTALKLTFEVCPELKKHMEVVPKTGFVQAQSSFKALLRFQPRASLPEDAGVLFDRDTGVLEAPVEVHAAGQWVSLTVSAVLTSSDLSLDTSLLDFGSCSIHQAVRSRVQLTNMSLLPQDFGFCDLPEFVEVQPNDGFGTLLPQETLNVDLIFRPKKAQVYSFQLCCKTGLNRDLWLSCRAVAVRPPLELSHSAVRFGDTALGHGSSALVRIVNTERPQSPAKPRLFSFHVPDQSEVSVSPPAGRLLPGESTVVQLTFRPSPQDTQTEAECPRQDQVQDQVQDKTESKTRPSPNVHDPKKAASRHPINTLYLKLQCPVIQPPLVVTSGSGGNSVDFHNITVGERAVQRCVIQNVSEESLQVSFYRVRMSCVTSLFSFPDPAPVVFLCPVCGRSFSVLNALRSLTPGQSHTLLLKFCPSRALKYRERLELSSHRGALWLTLCGEGVLPEVTCSPCGPELDFGHVLVKESSTHTLKLQNRSQVEVSFRTRLSSLSPPAPAQDGTPALLLTGRPGAGSSAFCVVPAEGRLAPGHSQDLRVSFQPKEEQQFRARLTVQLSNQSAVCVTELQGAACTRSMFVSGGDPLNRLSAHASAGDPEGPGPNSTDQRELQVGFVRSTLSNKKSAEFVWDNVGSVQQQGFNIEPSRGAVEQGSSRTVTVTWTPPRGYKYEPHDVVQSCVALTLKADAVRVYSVTLLALVTPPPTADL</sequence>
<feature type="region of interest" description="Disordered" evidence="7">
    <location>
        <begin position="1067"/>
        <end position="1108"/>
    </location>
</feature>
<dbReference type="InterPro" id="IPR056306">
    <property type="entry name" value="Ig-CFAP74_2nd"/>
</dbReference>
<feature type="region of interest" description="Disordered" evidence="7">
    <location>
        <begin position="312"/>
        <end position="331"/>
    </location>
</feature>
<accession>A0AAW0N394</accession>
<evidence type="ECO:0000256" key="1">
    <source>
        <dbReference type="ARBA" id="ARBA00004138"/>
    </source>
</evidence>
<feature type="compositionally biased region" description="Polar residues" evidence="7">
    <location>
        <begin position="455"/>
        <end position="474"/>
    </location>
</feature>
<feature type="compositionally biased region" description="Acidic residues" evidence="7">
    <location>
        <begin position="402"/>
        <end position="422"/>
    </location>
</feature>
<feature type="region of interest" description="Disordered" evidence="7">
    <location>
        <begin position="631"/>
        <end position="700"/>
    </location>
</feature>
<dbReference type="PANTHER" id="PTHR22538:SF0">
    <property type="entry name" value="CILIA- AND FLAGELLA-ASSOCIATED PROTEIN 74"/>
    <property type="match status" value="1"/>
</dbReference>
<proteinExistence type="predicted"/>
<evidence type="ECO:0000259" key="8">
    <source>
        <dbReference type="PROSITE" id="PS50202"/>
    </source>
</evidence>
<dbReference type="PROSITE" id="PS50202">
    <property type="entry name" value="MSP"/>
    <property type="match status" value="2"/>
</dbReference>
<feature type="domain" description="MSP" evidence="8">
    <location>
        <begin position="987"/>
        <end position="1123"/>
    </location>
</feature>
<feature type="region of interest" description="Disordered" evidence="7">
    <location>
        <begin position="1392"/>
        <end position="1411"/>
    </location>
</feature>
<dbReference type="Pfam" id="PF24771">
    <property type="entry name" value="Ig_CFAP74_1st"/>
    <property type="match status" value="1"/>
</dbReference>
<keyword evidence="5" id="KW-0966">Cell projection</keyword>
<evidence type="ECO:0000256" key="4">
    <source>
        <dbReference type="ARBA" id="ARBA00023069"/>
    </source>
</evidence>
<comment type="caution">
    <text evidence="9">The sequence shown here is derived from an EMBL/GenBank/DDBJ whole genome shotgun (WGS) entry which is preliminary data.</text>
</comment>
<name>A0AAW0N394_9GOBI</name>
<evidence type="ECO:0000256" key="7">
    <source>
        <dbReference type="SAM" id="MobiDB-lite"/>
    </source>
</evidence>
<dbReference type="InterPro" id="IPR056307">
    <property type="entry name" value="Ig-CFAP74_3rd"/>
</dbReference>
<keyword evidence="6" id="KW-0175">Coiled coil</keyword>
<feature type="compositionally biased region" description="Polar residues" evidence="7">
    <location>
        <begin position="668"/>
        <end position="692"/>
    </location>
</feature>
<evidence type="ECO:0000256" key="2">
    <source>
        <dbReference type="ARBA" id="ARBA00004496"/>
    </source>
</evidence>
<evidence type="ECO:0000256" key="3">
    <source>
        <dbReference type="ARBA" id="ARBA00022490"/>
    </source>
</evidence>
<dbReference type="Proteomes" id="UP001460270">
    <property type="component" value="Unassembled WGS sequence"/>
</dbReference>
<feature type="region of interest" description="Disordered" evidence="7">
    <location>
        <begin position="445"/>
        <end position="489"/>
    </location>
</feature>
<evidence type="ECO:0000313" key="9">
    <source>
        <dbReference type="EMBL" id="KAK7884358.1"/>
    </source>
</evidence>
<dbReference type="Gene3D" id="2.60.40.10">
    <property type="entry name" value="Immunoglobulins"/>
    <property type="match status" value="6"/>
</dbReference>
<dbReference type="EMBL" id="JBBPFD010000020">
    <property type="protein sequence ID" value="KAK7884358.1"/>
    <property type="molecule type" value="Genomic_DNA"/>
</dbReference>